<proteinExistence type="inferred from homology"/>
<comment type="caution">
    <text evidence="6">The sequence shown here is derived from an EMBL/GenBank/DDBJ whole genome shotgun (WGS) entry which is preliminary data.</text>
</comment>
<dbReference type="Pfam" id="PF00877">
    <property type="entry name" value="NLPC_P60"/>
    <property type="match status" value="1"/>
</dbReference>
<evidence type="ECO:0000256" key="1">
    <source>
        <dbReference type="ARBA" id="ARBA00007074"/>
    </source>
</evidence>
<dbReference type="Proteomes" id="UP001344906">
    <property type="component" value="Unassembled WGS sequence"/>
</dbReference>
<sequence>METTDTISFVVAVSVADIRREPDPNSELVTQALMNVPAIAGETSGDWTHVQLSDYSGWIRSSELDLPIVRGVCDGDDGTCGVPLPYSAVVTRPEAPVYAGAEGDEKLLDLYLSTALPYINLAHPQRIRIALPGDAEGWIDREAVELRSNSELYPLQDISVVTSYAKAFLGVPYLWGGTSYRGIDCSGFVQLCYRMGGNIIPRDADQQHDFLKQSVDRQQMRAGDLIFFGTKSITHVAMALNSHEFIHAEGRDYNRVVINSFDRRHPDYHERLDSIVWGIKRVRP</sequence>
<protein>
    <submittedName>
        <fullName evidence="6">NLP/P60 protein</fullName>
    </submittedName>
</protein>
<name>A0ABQ6G3G8_9CHLR</name>
<dbReference type="InterPro" id="IPR000064">
    <property type="entry name" value="NLP_P60_dom"/>
</dbReference>
<dbReference type="InterPro" id="IPR051202">
    <property type="entry name" value="Peptidase_C40"/>
</dbReference>
<organism evidence="6 7">
    <name type="scientific">Dictyobacter halimunensis</name>
    <dbReference type="NCBI Taxonomy" id="3026934"/>
    <lineage>
        <taxon>Bacteria</taxon>
        <taxon>Bacillati</taxon>
        <taxon>Chloroflexota</taxon>
        <taxon>Ktedonobacteria</taxon>
        <taxon>Ktedonobacterales</taxon>
        <taxon>Dictyobacteraceae</taxon>
        <taxon>Dictyobacter</taxon>
    </lineage>
</organism>
<accession>A0ABQ6G3G8</accession>
<evidence type="ECO:0000259" key="5">
    <source>
        <dbReference type="PROSITE" id="PS51935"/>
    </source>
</evidence>
<dbReference type="Gene3D" id="2.30.30.40">
    <property type="entry name" value="SH3 Domains"/>
    <property type="match status" value="2"/>
</dbReference>
<dbReference type="Pfam" id="PF18348">
    <property type="entry name" value="SH3_16"/>
    <property type="match status" value="1"/>
</dbReference>
<dbReference type="PANTHER" id="PTHR47053">
    <property type="entry name" value="MUREIN DD-ENDOPEPTIDASE MEPH-RELATED"/>
    <property type="match status" value="1"/>
</dbReference>
<dbReference type="InterPro" id="IPR038765">
    <property type="entry name" value="Papain-like_cys_pep_sf"/>
</dbReference>
<feature type="domain" description="NlpC/P60" evidence="5">
    <location>
        <begin position="155"/>
        <end position="283"/>
    </location>
</feature>
<evidence type="ECO:0000313" key="6">
    <source>
        <dbReference type="EMBL" id="GLV59353.1"/>
    </source>
</evidence>
<keyword evidence="3" id="KW-0378">Hydrolase</keyword>
<dbReference type="RefSeq" id="WP_338255949.1">
    <property type="nucleotide sequence ID" value="NZ_BSRI01000002.1"/>
</dbReference>
<keyword evidence="2" id="KW-0645">Protease</keyword>
<evidence type="ECO:0000256" key="3">
    <source>
        <dbReference type="ARBA" id="ARBA00022801"/>
    </source>
</evidence>
<comment type="similarity">
    <text evidence="1">Belongs to the peptidase C40 family.</text>
</comment>
<evidence type="ECO:0000256" key="4">
    <source>
        <dbReference type="ARBA" id="ARBA00022807"/>
    </source>
</evidence>
<evidence type="ECO:0000256" key="2">
    <source>
        <dbReference type="ARBA" id="ARBA00022670"/>
    </source>
</evidence>
<gene>
    <name evidence="6" type="ORF">KDH_61800</name>
</gene>
<keyword evidence="7" id="KW-1185">Reference proteome</keyword>
<reference evidence="6 7" key="1">
    <citation type="submission" date="2023-02" db="EMBL/GenBank/DDBJ databases">
        <title>Dictyobacter halimunensis sp. nov., a new member of the class Ktedonobacteria from forest soil in a geothermal area.</title>
        <authorList>
            <person name="Rachmania M.K."/>
            <person name="Ningsih F."/>
            <person name="Sakai Y."/>
            <person name="Yabe S."/>
            <person name="Yokota A."/>
            <person name="Sjamsuridzal W."/>
        </authorList>
    </citation>
    <scope>NUCLEOTIDE SEQUENCE [LARGE SCALE GENOMIC DNA]</scope>
    <source>
        <strain evidence="6 7">S3.2.2.5</strain>
    </source>
</reference>
<dbReference type="PROSITE" id="PS51935">
    <property type="entry name" value="NLPC_P60"/>
    <property type="match status" value="1"/>
</dbReference>
<dbReference type="InterPro" id="IPR041382">
    <property type="entry name" value="SH3_16"/>
</dbReference>
<dbReference type="PANTHER" id="PTHR47053:SF1">
    <property type="entry name" value="MUREIN DD-ENDOPEPTIDASE MEPH-RELATED"/>
    <property type="match status" value="1"/>
</dbReference>
<keyword evidence="4" id="KW-0788">Thiol protease</keyword>
<dbReference type="EMBL" id="BSRI01000002">
    <property type="protein sequence ID" value="GLV59353.1"/>
    <property type="molecule type" value="Genomic_DNA"/>
</dbReference>
<dbReference type="SUPFAM" id="SSF54001">
    <property type="entry name" value="Cysteine proteinases"/>
    <property type="match status" value="1"/>
</dbReference>
<evidence type="ECO:0000313" key="7">
    <source>
        <dbReference type="Proteomes" id="UP001344906"/>
    </source>
</evidence>
<dbReference type="Gene3D" id="3.90.1720.10">
    <property type="entry name" value="endopeptidase domain like (from Nostoc punctiforme)"/>
    <property type="match status" value="1"/>
</dbReference>